<evidence type="ECO:0000313" key="8">
    <source>
        <dbReference type="EMBL" id="AGF48480.1"/>
    </source>
</evidence>
<dbReference type="PATRIC" id="fig|1208920.3.peg.470"/>
<dbReference type="RefSeq" id="WP_015397166.1">
    <property type="nucleotide sequence ID" value="NC_020299.1"/>
</dbReference>
<gene>
    <name evidence="5" type="primary">nuoN</name>
    <name evidence="8" type="ORF">CONE_0747</name>
</gene>
<feature type="transmembrane region" description="Helical" evidence="5">
    <location>
        <begin position="376"/>
        <end position="399"/>
    </location>
</feature>
<keyword evidence="9" id="KW-1185">Reference proteome</keyword>
<dbReference type="NCBIfam" id="TIGR01770">
    <property type="entry name" value="NDH_I_N"/>
    <property type="match status" value="1"/>
</dbReference>
<keyword evidence="5" id="KW-1003">Cell membrane</keyword>
<reference evidence="8 9" key="1">
    <citation type="journal article" date="2013" name="Genome Biol. Evol.">
        <title>Genome evolution and phylogenomic analysis of candidatus kinetoplastibacterium, the betaproteobacterial endosymbionts of strigomonas and angomonas.</title>
        <authorList>
            <person name="Alves J.M."/>
            <person name="Serrano M.G."/>
            <person name="Maia da Silva F."/>
            <person name="Voegtly L.J."/>
            <person name="Matveyev A.V."/>
            <person name="Teixeira M.M."/>
            <person name="Camargo E.P."/>
            <person name="Buck G.A."/>
        </authorList>
    </citation>
    <scope>NUCLEOTIDE SEQUENCE [LARGE SCALE GENOMIC DNA]</scope>
    <source>
        <strain evidence="8 9">TCC290E</strain>
    </source>
</reference>
<name>M1M927_9PROT</name>
<feature type="transmembrane region" description="Helical" evidence="5">
    <location>
        <begin position="68"/>
        <end position="93"/>
    </location>
</feature>
<evidence type="ECO:0000256" key="1">
    <source>
        <dbReference type="ARBA" id="ARBA00004127"/>
    </source>
</evidence>
<dbReference type="GO" id="GO:0050136">
    <property type="term" value="F:NADH dehydrogenase (quinone) (non-electrogenic) activity"/>
    <property type="evidence" value="ECO:0007669"/>
    <property type="project" value="UniProtKB-UniRule"/>
</dbReference>
<dbReference type="GO" id="GO:0048038">
    <property type="term" value="F:quinone binding"/>
    <property type="evidence" value="ECO:0007669"/>
    <property type="project" value="UniProtKB-KW"/>
</dbReference>
<keyword evidence="5" id="KW-1278">Translocase</keyword>
<dbReference type="AlphaFoldDB" id="M1M927"/>
<organism evidence="8 9">
    <name type="scientific">Candidatus Kinetoplastidibacterium stringomonadis TCC290E</name>
    <dbReference type="NCBI Taxonomy" id="1208920"/>
    <lineage>
        <taxon>Bacteria</taxon>
        <taxon>Pseudomonadati</taxon>
        <taxon>Pseudomonadota</taxon>
        <taxon>Betaproteobacteria</taxon>
        <taxon>Candidatus Kinetoplastidibacterium</taxon>
    </lineage>
</organism>
<dbReference type="eggNOG" id="COG1007">
    <property type="taxonomic scope" value="Bacteria"/>
</dbReference>
<dbReference type="Pfam" id="PF00361">
    <property type="entry name" value="Proton_antipo_M"/>
    <property type="match status" value="1"/>
</dbReference>
<dbReference type="PANTHER" id="PTHR22773">
    <property type="entry name" value="NADH DEHYDROGENASE"/>
    <property type="match status" value="1"/>
</dbReference>
<comment type="catalytic activity">
    <reaction evidence="5">
        <text>a quinone + NADH + 5 H(+)(in) = a quinol + NAD(+) + 4 H(+)(out)</text>
        <dbReference type="Rhea" id="RHEA:57888"/>
        <dbReference type="ChEBI" id="CHEBI:15378"/>
        <dbReference type="ChEBI" id="CHEBI:24646"/>
        <dbReference type="ChEBI" id="CHEBI:57540"/>
        <dbReference type="ChEBI" id="CHEBI:57945"/>
        <dbReference type="ChEBI" id="CHEBI:132124"/>
    </reaction>
</comment>
<feature type="domain" description="NADH:quinone oxidoreductase/Mrp antiporter transmembrane" evidence="7">
    <location>
        <begin position="126"/>
        <end position="425"/>
    </location>
</feature>
<dbReference type="HAMAP" id="MF_00445">
    <property type="entry name" value="NDH1_NuoN_1"/>
    <property type="match status" value="1"/>
</dbReference>
<feature type="transmembrane region" description="Helical" evidence="5">
    <location>
        <begin position="6"/>
        <end position="28"/>
    </location>
</feature>
<dbReference type="Proteomes" id="UP000011541">
    <property type="component" value="Chromosome"/>
</dbReference>
<feature type="transmembrane region" description="Helical" evidence="5">
    <location>
        <begin position="35"/>
        <end position="56"/>
    </location>
</feature>
<feature type="transmembrane region" description="Helical" evidence="5">
    <location>
        <begin position="274"/>
        <end position="295"/>
    </location>
</feature>
<comment type="subcellular location">
    <subcellularLocation>
        <location evidence="5">Cell membrane</location>
        <topology evidence="5">Multi-pass membrane protein</topology>
    </subcellularLocation>
    <subcellularLocation>
        <location evidence="1">Endomembrane system</location>
        <topology evidence="1">Multi-pass membrane protein</topology>
    </subcellularLocation>
    <subcellularLocation>
        <location evidence="6">Membrane</location>
        <topology evidence="6">Multi-pass membrane protein</topology>
    </subcellularLocation>
</comment>
<comment type="subunit">
    <text evidence="5">NDH-1 is composed of 14 different subunits. Subunits NuoA, H, J, K, L, M, N constitute the membrane sector of the complex.</text>
</comment>
<dbReference type="OrthoDB" id="9768329at2"/>
<feature type="transmembrane region" description="Helical" evidence="5">
    <location>
        <begin position="461"/>
        <end position="479"/>
    </location>
</feature>
<comment type="similarity">
    <text evidence="5">Belongs to the complex I subunit 2 family.</text>
</comment>
<dbReference type="InterPro" id="IPR001750">
    <property type="entry name" value="ND/Mrp_TM"/>
</dbReference>
<accession>M1M927</accession>
<dbReference type="HOGENOM" id="CLU_007100_1_3_4"/>
<dbReference type="GO" id="GO:0008137">
    <property type="term" value="F:NADH dehydrogenase (ubiquinone) activity"/>
    <property type="evidence" value="ECO:0007669"/>
    <property type="project" value="InterPro"/>
</dbReference>
<keyword evidence="5" id="KW-0520">NAD</keyword>
<keyword evidence="5" id="KW-0830">Ubiquinone</keyword>
<evidence type="ECO:0000259" key="7">
    <source>
        <dbReference type="Pfam" id="PF00361"/>
    </source>
</evidence>
<feature type="transmembrane region" description="Helical" evidence="5">
    <location>
        <begin position="161"/>
        <end position="184"/>
    </location>
</feature>
<evidence type="ECO:0000256" key="3">
    <source>
        <dbReference type="ARBA" id="ARBA00022989"/>
    </source>
</evidence>
<evidence type="ECO:0000256" key="6">
    <source>
        <dbReference type="RuleBase" id="RU000320"/>
    </source>
</evidence>
<dbReference type="STRING" id="1208920.CONE_0747"/>
<sequence length="495" mass="55342">MQDTNFFLIAPEITLLFLSLVILVLDMFSVDKNRFLTFIASLLTLIIISTISIVQFKHSSSGTVFGTLLIIDCFSHFLKIISSFIIFLILVYSKSYLIEFNMIKNGGEFYVLLLLSLLGQMVMISSGNFISLYLGIELMSLPLYAMIAIRRDIVINIEASIKYFVLGSVASGVFLYGVSIIYGVTNSLDFPVITSVNLNDIVNIKVLILGFMLLVSGLVFKFGIVPFHMWLPDVYQGSPTVVTLFLGTVPKIAIFAVLSRLFVNSLECFDFVDWNSLLVSFSLLSLCIGNITAIMQKDLKRMLAYSAISHMGFVLLGLISKDNCFSNSVTYSSSMYYIIIYALNTLAIFGSILLLSKGKECIYINDLIGLKKHNSLVAFVVLVTMLSLAGIPPFIGFYAKLSIFNVLINSGYIFVSLIAIFFSLIGAFYYLRVIKVSYFDNSEINYNYLIKPDNSSNNNDFALYFLLLNLLLIIVLSIFPDLLLNFCIDVANKSF</sequence>
<keyword evidence="4 5" id="KW-0472">Membrane</keyword>
<keyword evidence="5" id="KW-0874">Quinone</keyword>
<keyword evidence="8" id="KW-0560">Oxidoreductase</keyword>
<feature type="transmembrane region" description="Helical" evidence="5">
    <location>
        <begin position="302"/>
        <end position="320"/>
    </location>
</feature>
<evidence type="ECO:0000256" key="4">
    <source>
        <dbReference type="ARBA" id="ARBA00023136"/>
    </source>
</evidence>
<evidence type="ECO:0000256" key="5">
    <source>
        <dbReference type="HAMAP-Rule" id="MF_00445"/>
    </source>
</evidence>
<feature type="transmembrane region" description="Helical" evidence="5">
    <location>
        <begin position="335"/>
        <end position="355"/>
    </location>
</feature>
<evidence type="ECO:0000313" key="9">
    <source>
        <dbReference type="Proteomes" id="UP000011541"/>
    </source>
</evidence>
<dbReference type="GO" id="GO:0012505">
    <property type="term" value="C:endomembrane system"/>
    <property type="evidence" value="ECO:0007669"/>
    <property type="project" value="UniProtKB-SubCell"/>
</dbReference>
<keyword evidence="2 5" id="KW-0812">Transmembrane</keyword>
<feature type="transmembrane region" description="Helical" evidence="5">
    <location>
        <begin position="241"/>
        <end position="262"/>
    </location>
</feature>
<feature type="transmembrane region" description="Helical" evidence="5">
    <location>
        <begin position="411"/>
        <end position="431"/>
    </location>
</feature>
<dbReference type="InterPro" id="IPR010096">
    <property type="entry name" value="NADH-Q_OxRdtase_suN/2"/>
</dbReference>
<dbReference type="GO" id="GO:0042773">
    <property type="term" value="P:ATP synthesis coupled electron transport"/>
    <property type="evidence" value="ECO:0007669"/>
    <property type="project" value="InterPro"/>
</dbReference>
<dbReference type="EMBL" id="CP003805">
    <property type="protein sequence ID" value="AGF48480.1"/>
    <property type="molecule type" value="Genomic_DNA"/>
</dbReference>
<feature type="transmembrane region" description="Helical" evidence="5">
    <location>
        <begin position="204"/>
        <end position="229"/>
    </location>
</feature>
<keyword evidence="5" id="KW-0813">Transport</keyword>
<dbReference type="EC" id="7.1.1.-" evidence="5"/>
<dbReference type="GO" id="GO:0005886">
    <property type="term" value="C:plasma membrane"/>
    <property type="evidence" value="ECO:0007669"/>
    <property type="project" value="UniProtKB-SubCell"/>
</dbReference>
<feature type="transmembrane region" description="Helical" evidence="5">
    <location>
        <begin position="105"/>
        <end position="124"/>
    </location>
</feature>
<comment type="function">
    <text evidence="5">NDH-1 shuttles electrons from NADH, via FMN and iron-sulfur (Fe-S) centers, to quinones in the respiratory chain. The immediate electron acceptor for the enzyme in this species is believed to be ubiquinone. Couples the redox reaction to proton translocation (for every two electrons transferred, four hydrogen ions are translocated across the cytoplasmic membrane), and thus conserves the redox energy in a proton gradient.</text>
</comment>
<dbReference type="KEGG" id="kon:CONE_0747"/>
<feature type="transmembrane region" description="Helical" evidence="5">
    <location>
        <begin position="130"/>
        <end position="149"/>
    </location>
</feature>
<proteinExistence type="inferred from homology"/>
<evidence type="ECO:0000256" key="2">
    <source>
        <dbReference type="ARBA" id="ARBA00022692"/>
    </source>
</evidence>
<keyword evidence="3 5" id="KW-1133">Transmembrane helix</keyword>
<protein>
    <recommendedName>
        <fullName evidence="5">NADH-quinone oxidoreductase subunit N</fullName>
        <ecNumber evidence="5">7.1.1.-</ecNumber>
    </recommendedName>
    <alternativeName>
        <fullName evidence="5">NADH dehydrogenase I subunit N</fullName>
    </alternativeName>
    <alternativeName>
        <fullName evidence="5">NDH-1 subunit N</fullName>
    </alternativeName>
</protein>